<evidence type="ECO:0000313" key="1">
    <source>
        <dbReference type="EMBL" id="SOY29652.1"/>
    </source>
</evidence>
<dbReference type="AlphaFoldDB" id="A0A2K4ZGR5"/>
<evidence type="ECO:0000313" key="3">
    <source>
        <dbReference type="Proteomes" id="UP000236311"/>
    </source>
</evidence>
<keyword evidence="3" id="KW-1185">Reference proteome</keyword>
<name>A0A2K4ZGR5_9FIRM</name>
<organism evidence="2 3">
    <name type="scientific">Acetatifactor muris</name>
    <dbReference type="NCBI Taxonomy" id="879566"/>
    <lineage>
        <taxon>Bacteria</taxon>
        <taxon>Bacillati</taxon>
        <taxon>Bacillota</taxon>
        <taxon>Clostridia</taxon>
        <taxon>Lachnospirales</taxon>
        <taxon>Lachnospiraceae</taxon>
        <taxon>Acetatifactor</taxon>
    </lineage>
</organism>
<proteinExistence type="predicted"/>
<dbReference type="RefSeq" id="WP_103239749.1">
    <property type="nucleotide sequence ID" value="NZ_JANJZD010000010.1"/>
</dbReference>
<sequence>MAKGLSGTGEFTALLTADQRRLAERLAEIEREDADRCAGCGGEDCCCCEYYLDRQRWQSPEELFADDGYGYAW</sequence>
<evidence type="ECO:0000313" key="2">
    <source>
        <dbReference type="EMBL" id="SOY29655.1"/>
    </source>
</evidence>
<dbReference type="EMBL" id="OFSM01000011">
    <property type="protein sequence ID" value="SOY29652.1"/>
    <property type="molecule type" value="Genomic_DNA"/>
</dbReference>
<dbReference type="Proteomes" id="UP000236311">
    <property type="component" value="Unassembled WGS sequence"/>
</dbReference>
<dbReference type="EMBL" id="OFSM01000011">
    <property type="protein sequence ID" value="SOY29655.1"/>
    <property type="molecule type" value="Genomic_DNA"/>
</dbReference>
<reference evidence="2 3" key="1">
    <citation type="submission" date="2018-01" db="EMBL/GenBank/DDBJ databases">
        <authorList>
            <person name="Gaut B.S."/>
            <person name="Morton B.R."/>
            <person name="Clegg M.T."/>
            <person name="Duvall M.R."/>
        </authorList>
    </citation>
    <scope>NUCLEOTIDE SEQUENCE [LARGE SCALE GENOMIC DNA]</scope>
    <source>
        <strain evidence="2">GP69</strain>
    </source>
</reference>
<protein>
    <submittedName>
        <fullName evidence="2">Uncharacterized protein</fullName>
    </submittedName>
</protein>
<accession>A0A2K4ZGR5</accession>
<gene>
    <name evidence="1" type="ORF">AMURIS_02373</name>
    <name evidence="2" type="ORF">AMURIS_02376</name>
</gene>